<feature type="region of interest" description="Disordered" evidence="1">
    <location>
        <begin position="1"/>
        <end position="51"/>
    </location>
</feature>
<reference evidence="2" key="2">
    <citation type="journal article" date="2015" name="Data Brief">
        <title>Shoot transcriptome of the giant reed, Arundo donax.</title>
        <authorList>
            <person name="Barrero R.A."/>
            <person name="Guerrero F.D."/>
            <person name="Moolhuijzen P."/>
            <person name="Goolsby J.A."/>
            <person name="Tidwell J."/>
            <person name="Bellgard S.E."/>
            <person name="Bellgard M.I."/>
        </authorList>
    </citation>
    <scope>NUCLEOTIDE SEQUENCE</scope>
    <source>
        <tissue evidence="2">Shoot tissue taken approximately 20 cm above the soil surface</tissue>
    </source>
</reference>
<dbReference type="AlphaFoldDB" id="A0A0A9CSC0"/>
<protein>
    <submittedName>
        <fullName evidence="2">Uncharacterized protein</fullName>
    </submittedName>
</protein>
<evidence type="ECO:0000256" key="1">
    <source>
        <dbReference type="SAM" id="MobiDB-lite"/>
    </source>
</evidence>
<name>A0A0A9CSC0_ARUDO</name>
<organism evidence="2">
    <name type="scientific">Arundo donax</name>
    <name type="common">Giant reed</name>
    <name type="synonym">Donax arundinaceus</name>
    <dbReference type="NCBI Taxonomy" id="35708"/>
    <lineage>
        <taxon>Eukaryota</taxon>
        <taxon>Viridiplantae</taxon>
        <taxon>Streptophyta</taxon>
        <taxon>Embryophyta</taxon>
        <taxon>Tracheophyta</taxon>
        <taxon>Spermatophyta</taxon>
        <taxon>Magnoliopsida</taxon>
        <taxon>Liliopsida</taxon>
        <taxon>Poales</taxon>
        <taxon>Poaceae</taxon>
        <taxon>PACMAD clade</taxon>
        <taxon>Arundinoideae</taxon>
        <taxon>Arundineae</taxon>
        <taxon>Arundo</taxon>
    </lineage>
</organism>
<reference evidence="2" key="1">
    <citation type="submission" date="2014-09" db="EMBL/GenBank/DDBJ databases">
        <authorList>
            <person name="Magalhaes I.L.F."/>
            <person name="Oliveira U."/>
            <person name="Santos F.R."/>
            <person name="Vidigal T.H.D.A."/>
            <person name="Brescovit A.D."/>
            <person name="Santos A.J."/>
        </authorList>
    </citation>
    <scope>NUCLEOTIDE SEQUENCE</scope>
    <source>
        <tissue evidence="2">Shoot tissue taken approximately 20 cm above the soil surface</tissue>
    </source>
</reference>
<feature type="compositionally biased region" description="Low complexity" evidence="1">
    <location>
        <begin position="11"/>
        <end position="24"/>
    </location>
</feature>
<accession>A0A0A9CSC0</accession>
<proteinExistence type="predicted"/>
<evidence type="ECO:0000313" key="2">
    <source>
        <dbReference type="EMBL" id="JAD74397.1"/>
    </source>
</evidence>
<sequence>MQSAWKACAHSGSARSSSPSVNSSRHTTHSRAAPDSPSTAPALGTAPRAAT</sequence>
<dbReference type="EMBL" id="GBRH01223498">
    <property type="protein sequence ID" value="JAD74397.1"/>
    <property type="molecule type" value="Transcribed_RNA"/>
</dbReference>